<keyword evidence="4 6" id="KW-0472">Membrane</keyword>
<evidence type="ECO:0000256" key="2">
    <source>
        <dbReference type="ARBA" id="ARBA00022692"/>
    </source>
</evidence>
<dbReference type="GO" id="GO:0016020">
    <property type="term" value="C:membrane"/>
    <property type="evidence" value="ECO:0007669"/>
    <property type="project" value="UniProtKB-SubCell"/>
</dbReference>
<evidence type="ECO:0000259" key="7">
    <source>
        <dbReference type="Pfam" id="PF01545"/>
    </source>
</evidence>
<dbReference type="SUPFAM" id="SSF161111">
    <property type="entry name" value="Cation efflux protein transmembrane domain-like"/>
    <property type="match status" value="1"/>
</dbReference>
<keyword evidence="3 6" id="KW-1133">Transmembrane helix</keyword>
<dbReference type="InterPro" id="IPR058533">
    <property type="entry name" value="Cation_efflux_TM"/>
</dbReference>
<feature type="transmembrane region" description="Helical" evidence="6">
    <location>
        <begin position="482"/>
        <end position="501"/>
    </location>
</feature>
<feature type="region of interest" description="Disordered" evidence="5">
    <location>
        <begin position="1"/>
        <end position="97"/>
    </location>
</feature>
<evidence type="ECO:0000256" key="1">
    <source>
        <dbReference type="ARBA" id="ARBA00004141"/>
    </source>
</evidence>
<dbReference type="GO" id="GO:0098771">
    <property type="term" value="P:inorganic ion homeostasis"/>
    <property type="evidence" value="ECO:0007669"/>
    <property type="project" value="UniProtKB-ARBA"/>
</dbReference>
<reference evidence="8" key="1">
    <citation type="submission" date="2020-11" db="EMBL/GenBank/DDBJ databases">
        <authorList>
            <consortium name="DOE Joint Genome Institute"/>
            <person name="Ahrendt S."/>
            <person name="Riley R."/>
            <person name="Andreopoulos W."/>
            <person name="Labutti K."/>
            <person name="Pangilinan J."/>
            <person name="Ruiz-Duenas F.J."/>
            <person name="Barrasa J.M."/>
            <person name="Sanchez-Garcia M."/>
            <person name="Camarero S."/>
            <person name="Miyauchi S."/>
            <person name="Serrano A."/>
            <person name="Linde D."/>
            <person name="Babiker R."/>
            <person name="Drula E."/>
            <person name="Ayuso-Fernandez I."/>
            <person name="Pacheco R."/>
            <person name="Padilla G."/>
            <person name="Ferreira P."/>
            <person name="Barriuso J."/>
            <person name="Kellner H."/>
            <person name="Castanera R."/>
            <person name="Alfaro M."/>
            <person name="Ramirez L."/>
            <person name="Pisabarro A.G."/>
            <person name="Kuo A."/>
            <person name="Tritt A."/>
            <person name="Lipzen A."/>
            <person name="He G."/>
            <person name="Yan M."/>
            <person name="Ng V."/>
            <person name="Cullen D."/>
            <person name="Martin F."/>
            <person name="Rosso M.-N."/>
            <person name="Henrissat B."/>
            <person name="Hibbett D."/>
            <person name="Martinez A.T."/>
            <person name="Grigoriev I.V."/>
        </authorList>
    </citation>
    <scope>NUCLEOTIDE SEQUENCE</scope>
    <source>
        <strain evidence="8">CIRM-BRFM 674</strain>
    </source>
</reference>
<feature type="compositionally biased region" description="Low complexity" evidence="5">
    <location>
        <begin position="652"/>
        <end position="673"/>
    </location>
</feature>
<proteinExistence type="predicted"/>
<feature type="compositionally biased region" description="Low complexity" evidence="5">
    <location>
        <begin position="259"/>
        <end position="278"/>
    </location>
</feature>
<feature type="region of interest" description="Disordered" evidence="5">
    <location>
        <begin position="652"/>
        <end position="677"/>
    </location>
</feature>
<evidence type="ECO:0000256" key="3">
    <source>
        <dbReference type="ARBA" id="ARBA00022989"/>
    </source>
</evidence>
<evidence type="ECO:0000256" key="6">
    <source>
        <dbReference type="SAM" id="Phobius"/>
    </source>
</evidence>
<dbReference type="Pfam" id="PF01545">
    <property type="entry name" value="Cation_efflux"/>
    <property type="match status" value="1"/>
</dbReference>
<dbReference type="AlphaFoldDB" id="A0A9P5ZD09"/>
<comment type="caution">
    <text evidence="8">The sequence shown here is derived from an EMBL/GenBank/DDBJ whole genome shotgun (WGS) entry which is preliminary data.</text>
</comment>
<dbReference type="InterPro" id="IPR027469">
    <property type="entry name" value="Cation_efflux_TMD_sf"/>
</dbReference>
<feature type="compositionally biased region" description="Basic residues" evidence="5">
    <location>
        <begin position="170"/>
        <end position="182"/>
    </location>
</feature>
<gene>
    <name evidence="8" type="ORF">BDN70DRAFT_798068</name>
</gene>
<dbReference type="GO" id="GO:0030003">
    <property type="term" value="P:intracellular monoatomic cation homeostasis"/>
    <property type="evidence" value="ECO:0007669"/>
    <property type="project" value="UniProtKB-ARBA"/>
</dbReference>
<dbReference type="Gene3D" id="1.20.1510.10">
    <property type="entry name" value="Cation efflux protein transmembrane domain"/>
    <property type="match status" value="1"/>
</dbReference>
<dbReference type="OrthoDB" id="5382797at2759"/>
<keyword evidence="2 6" id="KW-0812">Transmembrane</keyword>
<dbReference type="GO" id="GO:0008324">
    <property type="term" value="F:monoatomic cation transmembrane transporter activity"/>
    <property type="evidence" value="ECO:0007669"/>
    <property type="project" value="InterPro"/>
</dbReference>
<feature type="region of interest" description="Disordered" evidence="5">
    <location>
        <begin position="131"/>
        <end position="283"/>
    </location>
</feature>
<dbReference type="Proteomes" id="UP000807469">
    <property type="component" value="Unassembled WGS sequence"/>
</dbReference>
<feature type="compositionally biased region" description="Low complexity" evidence="5">
    <location>
        <begin position="51"/>
        <end position="61"/>
    </location>
</feature>
<feature type="domain" description="Cation efflux protein transmembrane" evidence="7">
    <location>
        <begin position="423"/>
        <end position="600"/>
    </location>
</feature>
<evidence type="ECO:0000256" key="4">
    <source>
        <dbReference type="ARBA" id="ARBA00023136"/>
    </source>
</evidence>
<dbReference type="EMBL" id="MU155145">
    <property type="protein sequence ID" value="KAF9484229.1"/>
    <property type="molecule type" value="Genomic_DNA"/>
</dbReference>
<evidence type="ECO:0000256" key="5">
    <source>
        <dbReference type="SAM" id="MobiDB-lite"/>
    </source>
</evidence>
<protein>
    <recommendedName>
        <fullName evidence="7">Cation efflux protein transmembrane domain-containing protein</fullName>
    </recommendedName>
</protein>
<keyword evidence="9" id="KW-1185">Reference proteome</keyword>
<evidence type="ECO:0000313" key="8">
    <source>
        <dbReference type="EMBL" id="KAF9484229.1"/>
    </source>
</evidence>
<sequence>MSVQTQQIHRRKSSREEDKGSLISPPPSVEISVPPEHELPSVTISAPPPRSRTQSTPSQSPYGHSRTVSSSTPSAGPYRSSFAARPLNGHASPLRSSFVLPQMNGHSRTRSTSTPFSPVLPSPLSASFPHVAHSPLHTNGSSSSSMSISPPALATSHSASETLDGPSSKQQHHARRHSRMHSRNLSVFFPRPGSLPHTAISEDGSQEVELVSTDEEAPLVPSAGSSVSIPGRRGSGRGGPLTPLGQGFTFGQRPPSSLPMPELMSPSHSASSSSSTASKRGHHHKHSLSHNFFSFLEPTVAPEDLHTQPTPMPMSPWGPISAIPPDSALTTSQSAGFKVPVPPLHEERVEISRSALVASASQFVLGAYMWVVGQQVGSLSVTGLGYWVVFDAFGIGLSRVVPGWLGSDSKGNVSDKERERIRRPYGTGRVETVLMFAQAVYLMFSSVYVCKETIEHLLLSAGGGEGHHHHHGDEEAGLGIDFPIIITFITFISLVGTAFFFENNTKILNITGNRIPSIPTLLRSVWSPSRHTHESPPTSTAALILSNPFVASPLFFCLAILFVALFMMPAQHRMADLALAMIIAGLTFKVAYRACVVLGAVLLQTSPPRGLTSGKMESFLRAMREVERHPHVLHLPAPHIWQLTPSFASLPPSTKSHSLTSPTSHTSSPMSHKPAPPAESLVVTLELHVREDLGDDDVLKLTRWAWERCVGALAMGSLREMGEVGEVGGPEVTVGVVRG</sequence>
<comment type="subcellular location">
    <subcellularLocation>
        <location evidence="1">Membrane</location>
        <topology evidence="1">Multi-pass membrane protein</topology>
    </subcellularLocation>
</comment>
<evidence type="ECO:0000313" key="9">
    <source>
        <dbReference type="Proteomes" id="UP000807469"/>
    </source>
</evidence>
<feature type="transmembrane region" description="Helical" evidence="6">
    <location>
        <begin position="577"/>
        <end position="603"/>
    </location>
</feature>
<organism evidence="8 9">
    <name type="scientific">Pholiota conissans</name>
    <dbReference type="NCBI Taxonomy" id="109636"/>
    <lineage>
        <taxon>Eukaryota</taxon>
        <taxon>Fungi</taxon>
        <taxon>Dikarya</taxon>
        <taxon>Basidiomycota</taxon>
        <taxon>Agaricomycotina</taxon>
        <taxon>Agaricomycetes</taxon>
        <taxon>Agaricomycetidae</taxon>
        <taxon>Agaricales</taxon>
        <taxon>Agaricineae</taxon>
        <taxon>Strophariaceae</taxon>
        <taxon>Pholiota</taxon>
    </lineage>
</organism>
<feature type="compositionally biased region" description="Polar residues" evidence="5">
    <location>
        <begin position="155"/>
        <end position="169"/>
    </location>
</feature>
<name>A0A9P5ZD09_9AGAR</name>
<accession>A0A9P5ZD09</accession>
<feature type="transmembrane region" description="Helical" evidence="6">
    <location>
        <begin position="549"/>
        <end position="571"/>
    </location>
</feature>